<dbReference type="AlphaFoldDB" id="A0A645F9N2"/>
<gene>
    <name evidence="1" type="ORF">SDC9_158396</name>
</gene>
<comment type="caution">
    <text evidence="1">The sequence shown here is derived from an EMBL/GenBank/DDBJ whole genome shotgun (WGS) entry which is preliminary data.</text>
</comment>
<evidence type="ECO:0000313" key="1">
    <source>
        <dbReference type="EMBL" id="MPN11095.1"/>
    </source>
</evidence>
<name>A0A645F9N2_9ZZZZ</name>
<sequence length="110" mass="12096">MTRNGAAEYYENLRAIALIDGVLSQKYLAYKTTIYEAPDVKPTVTCTASDGKTIISEDEYEAAPETAFAGLEKKTAAFGWTDEDLETINAMDGAALYDMLKKSYEGFSIK</sequence>
<proteinExistence type="predicted"/>
<accession>A0A645F9N2</accession>
<reference evidence="1" key="1">
    <citation type="submission" date="2019-08" db="EMBL/GenBank/DDBJ databases">
        <authorList>
            <person name="Kucharzyk K."/>
            <person name="Murdoch R.W."/>
            <person name="Higgins S."/>
            <person name="Loffler F."/>
        </authorList>
    </citation>
    <scope>NUCLEOTIDE SEQUENCE</scope>
</reference>
<dbReference type="EMBL" id="VSSQ01057291">
    <property type="protein sequence ID" value="MPN11095.1"/>
    <property type="molecule type" value="Genomic_DNA"/>
</dbReference>
<protein>
    <submittedName>
        <fullName evidence="1">Uncharacterized protein</fullName>
    </submittedName>
</protein>
<organism evidence="1">
    <name type="scientific">bioreactor metagenome</name>
    <dbReference type="NCBI Taxonomy" id="1076179"/>
    <lineage>
        <taxon>unclassified sequences</taxon>
        <taxon>metagenomes</taxon>
        <taxon>ecological metagenomes</taxon>
    </lineage>
</organism>